<dbReference type="PANTHER" id="PTHR23355">
    <property type="entry name" value="RIBONUCLEASE"/>
    <property type="match status" value="1"/>
</dbReference>
<dbReference type="EMBL" id="LR134476">
    <property type="protein sequence ID" value="VEI13579.1"/>
    <property type="molecule type" value="Genomic_DNA"/>
</dbReference>
<proteinExistence type="predicted"/>
<protein>
    <submittedName>
        <fullName evidence="2">Ribonuclease R</fullName>
        <ecNumber evidence="2">3.1.13.1</ecNumber>
    </submittedName>
</protein>
<dbReference type="GO" id="GO:0006402">
    <property type="term" value="P:mRNA catabolic process"/>
    <property type="evidence" value="ECO:0007669"/>
    <property type="project" value="TreeGrafter"/>
</dbReference>
<reference evidence="2 3" key="1">
    <citation type="submission" date="2018-12" db="EMBL/GenBank/DDBJ databases">
        <authorList>
            <consortium name="Pathogen Informatics"/>
        </authorList>
    </citation>
    <scope>NUCLEOTIDE SEQUENCE [LARGE SCALE GENOMIC DNA]</scope>
    <source>
        <strain evidence="2 3">NCTC13354</strain>
    </source>
</reference>
<keyword evidence="2" id="KW-0378">Hydrolase</keyword>
<dbReference type="OrthoDB" id="5800376at2"/>
<dbReference type="InterPro" id="IPR050180">
    <property type="entry name" value="RNR_Ribonuclease"/>
</dbReference>
<dbReference type="EC" id="3.1.13.1" evidence="2"/>
<evidence type="ECO:0000313" key="2">
    <source>
        <dbReference type="EMBL" id="VEI13579.1"/>
    </source>
</evidence>
<dbReference type="AlphaFoldDB" id="A0A3S4Z5R5"/>
<organism evidence="2 3">
    <name type="scientific">Trueperella bialowiezensis</name>
    <dbReference type="NCBI Taxonomy" id="312285"/>
    <lineage>
        <taxon>Bacteria</taxon>
        <taxon>Bacillati</taxon>
        <taxon>Actinomycetota</taxon>
        <taxon>Actinomycetes</taxon>
        <taxon>Actinomycetales</taxon>
        <taxon>Actinomycetaceae</taxon>
        <taxon>Trueperella</taxon>
    </lineage>
</organism>
<dbReference type="SUPFAM" id="SSF50249">
    <property type="entry name" value="Nucleic acid-binding proteins"/>
    <property type="match status" value="1"/>
</dbReference>
<dbReference type="GO" id="GO:0008859">
    <property type="term" value="F:exoribonuclease II activity"/>
    <property type="evidence" value="ECO:0007669"/>
    <property type="project" value="UniProtKB-EC"/>
</dbReference>
<keyword evidence="3" id="KW-1185">Reference proteome</keyword>
<dbReference type="GO" id="GO:0003723">
    <property type="term" value="F:RNA binding"/>
    <property type="evidence" value="ECO:0007669"/>
    <property type="project" value="InterPro"/>
</dbReference>
<gene>
    <name evidence="2" type="primary">rnr</name>
    <name evidence="2" type="ORF">NCTC13354_01296</name>
</gene>
<evidence type="ECO:0000313" key="3">
    <source>
        <dbReference type="Proteomes" id="UP000269542"/>
    </source>
</evidence>
<dbReference type="InterPro" id="IPR012340">
    <property type="entry name" value="NA-bd_OB-fold"/>
</dbReference>
<dbReference type="Pfam" id="PF18614">
    <property type="entry name" value="RNase_II_C_S1"/>
    <property type="match status" value="1"/>
</dbReference>
<dbReference type="KEGG" id="tbw:NCTC13354_01296"/>
<dbReference type="Pfam" id="PF00773">
    <property type="entry name" value="RNB"/>
    <property type="match status" value="1"/>
</dbReference>
<feature type="domain" description="RNB" evidence="1">
    <location>
        <begin position="51"/>
        <end position="375"/>
    </location>
</feature>
<dbReference type="InterPro" id="IPR040596">
    <property type="entry name" value="RNase_II_C_S1"/>
</dbReference>
<dbReference type="SMART" id="SM00955">
    <property type="entry name" value="RNB"/>
    <property type="match status" value="1"/>
</dbReference>
<accession>A0A3S4Z5R5</accession>
<dbReference type="PANTHER" id="PTHR23355:SF42">
    <property type="entry name" value="RIBONUCLEASE II, CHLOROPLASTIC_MITOCHONDRIAL"/>
    <property type="match status" value="1"/>
</dbReference>
<dbReference type="InterPro" id="IPR001900">
    <property type="entry name" value="RNase_II/R"/>
</dbReference>
<dbReference type="RefSeq" id="WP_126416674.1">
    <property type="nucleotide sequence ID" value="NZ_LR134476.1"/>
</dbReference>
<dbReference type="GO" id="GO:0000932">
    <property type="term" value="C:P-body"/>
    <property type="evidence" value="ECO:0007669"/>
    <property type="project" value="TreeGrafter"/>
</dbReference>
<evidence type="ECO:0000259" key="1">
    <source>
        <dbReference type="SMART" id="SM00955"/>
    </source>
</evidence>
<name>A0A3S4Z5R5_9ACTO</name>
<dbReference type="Proteomes" id="UP000269542">
    <property type="component" value="Chromosome"/>
</dbReference>
<sequence length="497" mass="54518">MRQRFVNPNIVSIEAMTTTISQLADEAGVSIEFPADALHEAQTAPRHFPHLPDRTDLPFVTIDPEGSRDLDQALFIDVGERITVYYAIAAVGLFVTPGGALDREAHRRATTIYLPDRSIPLHPEVLSADAASLLPGVVRPAYLWTFQLDAEGNVTSTDLELAQIRSRAQLTYVQVQAAYSDAAYLPVNVPADLPANLALVGRLREELEVRRGGVSLDLPEQRVERRRKGFRLTFRHVTRVEGWNSQLSLMTGMEAAKIMIRAGVGILRTLPPARDKDIARLRAVAAGLGLDWPDDVDYPTFIRSLSSREPAAFAFTHEAVTLFRGAGYEALPSNGKQGTDLHHNAIAAPYAHVTAPLRRLVDRYGLEVCRCVVAGQEIPQWVAEQLPSLPATMANGTRIANTVENRAISAVEALTLRGREGEVFDGVVVDRLKPLGDTQRGVVSIAEPALEVKIHGHHVPVGERVRVRLMGVDDDLTSHFELVSDSEPELVSHVESQ</sequence>